<comment type="caution">
    <text evidence="1">The sequence shown here is derived from an EMBL/GenBank/DDBJ whole genome shotgun (WGS) entry which is preliminary data.</text>
</comment>
<dbReference type="SUPFAM" id="SSF46785">
    <property type="entry name" value="Winged helix' DNA-binding domain"/>
    <property type="match status" value="1"/>
</dbReference>
<dbReference type="PANTHER" id="PTHR43132:SF8">
    <property type="entry name" value="HTH-TYPE TRANSCRIPTIONAL REGULATOR KMTR"/>
    <property type="match status" value="1"/>
</dbReference>
<evidence type="ECO:0000313" key="2">
    <source>
        <dbReference type="Proteomes" id="UP000778578"/>
    </source>
</evidence>
<reference evidence="1 2" key="1">
    <citation type="submission" date="2021-08" db="EMBL/GenBank/DDBJ databases">
        <title>WGS of actinomycetes from Thailand.</title>
        <authorList>
            <person name="Thawai C."/>
        </authorList>
    </citation>
    <scope>NUCLEOTIDE SEQUENCE [LARGE SCALE GENOMIC DNA]</scope>
    <source>
        <strain evidence="1 2">PLK6-54</strain>
    </source>
</reference>
<proteinExistence type="predicted"/>
<protein>
    <submittedName>
        <fullName evidence="1">Helix-turn-helix domain-containing protein</fullName>
    </submittedName>
</protein>
<dbReference type="PANTHER" id="PTHR43132">
    <property type="entry name" value="ARSENICAL RESISTANCE OPERON REPRESSOR ARSR-RELATED"/>
    <property type="match status" value="1"/>
</dbReference>
<dbReference type="RefSeq" id="WP_222966362.1">
    <property type="nucleotide sequence ID" value="NZ_JAINZZ010000038.1"/>
</dbReference>
<sequence length="334" mass="36331">MLRLVFTTEDLARVRVAPGPHPLWELVLATTLLGGSQGPAVFGPWRRQARLDLAALPIWQPRLLRALAPPRGDFPDFLTPAQGAAGLEEGIDAVLSAPRRRLRAELRCLPQLPGWAGPLAEGDREVLHALGQTLRDCYAVLVAPYAERVAAHIDSDRATRARDFLADGGEGLLAGLGPTMRWRAPVLDVDYPVRRDLHLAGRGLLLVPSVFCWRMPVTLIDPELPPVLVYPVTREAGWWAAQHGGRAASLEALIGRRRAACLRHLDEGCTTSELARRIGSGAAAASQHAAVLREAGLIASARRRNSVLHTLTPLGRALLAQNPSRAARWTRPTR</sequence>
<dbReference type="EMBL" id="JAINZZ010000038">
    <property type="protein sequence ID" value="MBY8880878.1"/>
    <property type="molecule type" value="Genomic_DNA"/>
</dbReference>
<evidence type="ECO:0000313" key="1">
    <source>
        <dbReference type="EMBL" id="MBY8880878.1"/>
    </source>
</evidence>
<dbReference type="InterPro" id="IPR036390">
    <property type="entry name" value="WH_DNA-bd_sf"/>
</dbReference>
<accession>A0ABS7QD35</accession>
<gene>
    <name evidence="1" type="ORF">K7862_25045</name>
</gene>
<keyword evidence="2" id="KW-1185">Reference proteome</keyword>
<dbReference type="InterPro" id="IPR036388">
    <property type="entry name" value="WH-like_DNA-bd_sf"/>
</dbReference>
<name>A0ABS7QD35_9ACTN</name>
<dbReference type="Gene3D" id="1.10.10.10">
    <property type="entry name" value="Winged helix-like DNA-binding domain superfamily/Winged helix DNA-binding domain"/>
    <property type="match status" value="1"/>
</dbReference>
<dbReference type="InterPro" id="IPR051011">
    <property type="entry name" value="Metal_resp_trans_reg"/>
</dbReference>
<dbReference type="Proteomes" id="UP000778578">
    <property type="component" value="Unassembled WGS sequence"/>
</dbReference>
<organism evidence="1 2">
    <name type="scientific">Actinacidiphila acidipaludis</name>
    <dbReference type="NCBI Taxonomy" id="2873382"/>
    <lineage>
        <taxon>Bacteria</taxon>
        <taxon>Bacillati</taxon>
        <taxon>Actinomycetota</taxon>
        <taxon>Actinomycetes</taxon>
        <taxon>Kitasatosporales</taxon>
        <taxon>Streptomycetaceae</taxon>
        <taxon>Actinacidiphila</taxon>
    </lineage>
</organism>